<dbReference type="InterPro" id="IPR013517">
    <property type="entry name" value="FG-GAP"/>
</dbReference>
<organism evidence="3 4">
    <name type="scientific">Actinokineospora globicatena</name>
    <dbReference type="NCBI Taxonomy" id="103729"/>
    <lineage>
        <taxon>Bacteria</taxon>
        <taxon>Bacillati</taxon>
        <taxon>Actinomycetota</taxon>
        <taxon>Actinomycetes</taxon>
        <taxon>Pseudonocardiales</taxon>
        <taxon>Pseudonocardiaceae</taxon>
        <taxon>Actinokineospora</taxon>
    </lineage>
</organism>
<evidence type="ECO:0000256" key="2">
    <source>
        <dbReference type="SAM" id="SignalP"/>
    </source>
</evidence>
<dbReference type="InterPro" id="IPR028994">
    <property type="entry name" value="Integrin_alpha_N"/>
</dbReference>
<sequence length="280" mass="29328">MRAIRALAVVAVAALVPVLVPTASVAGGRAQPVIGDITGDEVADRVTFQATWANNCQVTVEPGLTGGGYGSATTHSYASPLAYEPYCPDMGEIVDLGGDSTKEIVATSFWGEEYSLVALRPNGWAADVLGTYRGVNYPNAIRQVDFTGDGRQDVWLYSDQSFTLRSFTNTATGDLVQGSIDECSEGLPQHVFADFDGDGGQDMLAALNCGSRSAKLLFGGTKAALSLGSASGPGPSFVVSLANHNNDAYPDLTVSAPQPDYTRVTQRYVNDGTGGFTLLP</sequence>
<evidence type="ECO:0000313" key="3">
    <source>
        <dbReference type="EMBL" id="GLW89402.1"/>
    </source>
</evidence>
<dbReference type="Proteomes" id="UP001165042">
    <property type="component" value="Unassembled WGS sequence"/>
</dbReference>
<proteinExistence type="predicted"/>
<dbReference type="RefSeq" id="WP_285606686.1">
    <property type="nucleotide sequence ID" value="NZ_BSSD01000001.1"/>
</dbReference>
<dbReference type="EMBL" id="BSSD01000001">
    <property type="protein sequence ID" value="GLW89402.1"/>
    <property type="molecule type" value="Genomic_DNA"/>
</dbReference>
<feature type="signal peptide" evidence="2">
    <location>
        <begin position="1"/>
        <end position="26"/>
    </location>
</feature>
<keyword evidence="4" id="KW-1185">Reference proteome</keyword>
<protein>
    <recommendedName>
        <fullName evidence="5">Repeat domain-containing protein</fullName>
    </recommendedName>
</protein>
<reference evidence="3" key="1">
    <citation type="submission" date="2023-02" db="EMBL/GenBank/DDBJ databases">
        <title>Actinokineospora globicatena NBRC 15670.</title>
        <authorList>
            <person name="Ichikawa N."/>
            <person name="Sato H."/>
            <person name="Tonouchi N."/>
        </authorList>
    </citation>
    <scope>NUCLEOTIDE SEQUENCE</scope>
    <source>
        <strain evidence="3">NBRC 15670</strain>
    </source>
</reference>
<dbReference type="Pfam" id="PF13517">
    <property type="entry name" value="FG-GAP_3"/>
    <property type="match status" value="1"/>
</dbReference>
<gene>
    <name evidence="3" type="ORF">Aglo03_02180</name>
</gene>
<keyword evidence="1 2" id="KW-0732">Signal</keyword>
<comment type="caution">
    <text evidence="3">The sequence shown here is derived from an EMBL/GenBank/DDBJ whole genome shotgun (WGS) entry which is preliminary data.</text>
</comment>
<dbReference type="SUPFAM" id="SSF69318">
    <property type="entry name" value="Integrin alpha N-terminal domain"/>
    <property type="match status" value="1"/>
</dbReference>
<evidence type="ECO:0000313" key="4">
    <source>
        <dbReference type="Proteomes" id="UP001165042"/>
    </source>
</evidence>
<feature type="chain" id="PRO_5040870466" description="Repeat domain-containing protein" evidence="2">
    <location>
        <begin position="27"/>
        <end position="280"/>
    </location>
</feature>
<name>A0A9W6V5G9_9PSEU</name>
<evidence type="ECO:0008006" key="5">
    <source>
        <dbReference type="Google" id="ProtNLM"/>
    </source>
</evidence>
<accession>A0A9W6V5G9</accession>
<dbReference type="AlphaFoldDB" id="A0A9W6V5G9"/>
<evidence type="ECO:0000256" key="1">
    <source>
        <dbReference type="ARBA" id="ARBA00022729"/>
    </source>
</evidence>